<organism evidence="2 3">
    <name type="scientific">Elysia crispata</name>
    <name type="common">lettuce slug</name>
    <dbReference type="NCBI Taxonomy" id="231223"/>
    <lineage>
        <taxon>Eukaryota</taxon>
        <taxon>Metazoa</taxon>
        <taxon>Spiralia</taxon>
        <taxon>Lophotrochozoa</taxon>
        <taxon>Mollusca</taxon>
        <taxon>Gastropoda</taxon>
        <taxon>Heterobranchia</taxon>
        <taxon>Euthyneura</taxon>
        <taxon>Panpulmonata</taxon>
        <taxon>Sacoglossa</taxon>
        <taxon>Placobranchoidea</taxon>
        <taxon>Plakobranchidae</taxon>
        <taxon>Elysia</taxon>
    </lineage>
</organism>
<accession>A0AAE0Y0Y6</accession>
<feature type="compositionally biased region" description="Low complexity" evidence="1">
    <location>
        <begin position="13"/>
        <end position="27"/>
    </location>
</feature>
<keyword evidence="3" id="KW-1185">Reference proteome</keyword>
<gene>
    <name evidence="2" type="ORF">RRG08_005446</name>
</gene>
<reference evidence="2" key="1">
    <citation type="journal article" date="2023" name="G3 (Bethesda)">
        <title>A reference genome for the long-term kleptoplast-retaining sea slug Elysia crispata morphotype clarki.</title>
        <authorList>
            <person name="Eastman K.E."/>
            <person name="Pendleton A.L."/>
            <person name="Shaikh M.A."/>
            <person name="Suttiyut T."/>
            <person name="Ogas R."/>
            <person name="Tomko P."/>
            <person name="Gavelis G."/>
            <person name="Widhalm J.R."/>
            <person name="Wisecaver J.H."/>
        </authorList>
    </citation>
    <scope>NUCLEOTIDE SEQUENCE</scope>
    <source>
        <strain evidence="2">ECLA1</strain>
    </source>
</reference>
<sequence length="178" mass="19752">MSDGQVRYGRLNDATSSATSDTSESRSVNPSTFPTEESESGERRTSGRYVIRSHEGREPSPYLNTDKTGNTKEDVSLPQEIVSVLSIEHRLSGDETRKFVNGAPTNQAICLFTYNREIEKMEEKCGPGNSVGVTEDLRVPESWSACDSWCVKASAAQPYGRHRESRSSMDLSAHDRRS</sequence>
<dbReference type="AlphaFoldDB" id="A0AAE0Y0Y6"/>
<protein>
    <submittedName>
        <fullName evidence="2">Uncharacterized protein</fullName>
    </submittedName>
</protein>
<dbReference type="Proteomes" id="UP001283361">
    <property type="component" value="Unassembled WGS sequence"/>
</dbReference>
<feature type="region of interest" description="Disordered" evidence="1">
    <location>
        <begin position="155"/>
        <end position="178"/>
    </location>
</feature>
<proteinExistence type="predicted"/>
<feature type="compositionally biased region" description="Basic and acidic residues" evidence="1">
    <location>
        <begin position="161"/>
        <end position="178"/>
    </location>
</feature>
<evidence type="ECO:0000313" key="3">
    <source>
        <dbReference type="Proteomes" id="UP001283361"/>
    </source>
</evidence>
<feature type="region of interest" description="Disordered" evidence="1">
    <location>
        <begin position="1"/>
        <end position="77"/>
    </location>
</feature>
<name>A0AAE0Y0Y6_9GAST</name>
<evidence type="ECO:0000313" key="2">
    <source>
        <dbReference type="EMBL" id="KAK3729073.1"/>
    </source>
</evidence>
<evidence type="ECO:0000256" key="1">
    <source>
        <dbReference type="SAM" id="MobiDB-lite"/>
    </source>
</evidence>
<dbReference type="EMBL" id="JAWDGP010007160">
    <property type="protein sequence ID" value="KAK3729073.1"/>
    <property type="molecule type" value="Genomic_DNA"/>
</dbReference>
<comment type="caution">
    <text evidence="2">The sequence shown here is derived from an EMBL/GenBank/DDBJ whole genome shotgun (WGS) entry which is preliminary data.</text>
</comment>